<evidence type="ECO:0000256" key="8">
    <source>
        <dbReference type="ARBA" id="ARBA00023295"/>
    </source>
</evidence>
<evidence type="ECO:0000256" key="3">
    <source>
        <dbReference type="ARBA" id="ARBA00022723"/>
    </source>
</evidence>
<keyword evidence="15" id="KW-1185">Reference proteome</keyword>
<gene>
    <name evidence="14" type="primary">melA</name>
    <name evidence="14" type="ORF">FX981_03543</name>
</gene>
<feature type="binding site" evidence="10">
    <location>
        <position position="169"/>
    </location>
    <ligand>
        <name>Mn(2+)</name>
        <dbReference type="ChEBI" id="CHEBI:29035"/>
    </ligand>
</feature>
<evidence type="ECO:0000259" key="13">
    <source>
        <dbReference type="Pfam" id="PF11975"/>
    </source>
</evidence>
<feature type="binding site" evidence="10">
    <location>
        <position position="199"/>
    </location>
    <ligand>
        <name>Mn(2+)</name>
        <dbReference type="ChEBI" id="CHEBI:29035"/>
    </ligand>
</feature>
<dbReference type="GO" id="GO:0016616">
    <property type="term" value="F:oxidoreductase activity, acting on the CH-OH group of donors, NAD or NADP as acceptor"/>
    <property type="evidence" value="ECO:0007669"/>
    <property type="project" value="InterPro"/>
</dbReference>
<dbReference type="SUPFAM" id="SSF56327">
    <property type="entry name" value="LDH C-terminal domain-like"/>
    <property type="match status" value="1"/>
</dbReference>
<keyword evidence="7" id="KW-0119">Carbohydrate metabolism</keyword>
<evidence type="ECO:0000256" key="7">
    <source>
        <dbReference type="ARBA" id="ARBA00023277"/>
    </source>
</evidence>
<keyword evidence="10" id="KW-0533">Nickel</keyword>
<dbReference type="PANTHER" id="PTHR32092:SF6">
    <property type="entry name" value="ALPHA-GALACTOSIDASE"/>
    <property type="match status" value="1"/>
</dbReference>
<dbReference type="InterPro" id="IPR022616">
    <property type="entry name" value="Glyco_hydro_4_C"/>
</dbReference>
<comment type="cofactor">
    <cofactor evidence="12">
        <name>NAD(+)</name>
        <dbReference type="ChEBI" id="CHEBI:57540"/>
    </cofactor>
    <text evidence="12">Binds 1 NAD(+) per subunit.</text>
</comment>
<dbReference type="Gene3D" id="3.90.1820.10">
    <property type="entry name" value="AglA-like glucosidase"/>
    <property type="match status" value="1"/>
</dbReference>
<evidence type="ECO:0000256" key="11">
    <source>
        <dbReference type="PIRSR" id="PIRSR601088-4"/>
    </source>
</evidence>
<dbReference type="GO" id="GO:0005975">
    <property type="term" value="P:carbohydrate metabolic process"/>
    <property type="evidence" value="ECO:0007669"/>
    <property type="project" value="InterPro"/>
</dbReference>
<dbReference type="InterPro" id="IPR036291">
    <property type="entry name" value="NAD(P)-bd_dom_sf"/>
</dbReference>
<feature type="site" description="Increases basicity of active site Tyr" evidence="11">
    <location>
        <position position="110"/>
    </location>
</feature>
<dbReference type="GO" id="GO:0004557">
    <property type="term" value="F:alpha-galactosidase activity"/>
    <property type="evidence" value="ECO:0007669"/>
    <property type="project" value="UniProtKB-EC"/>
</dbReference>
<reference evidence="14 15" key="1">
    <citation type="journal article" date="2018" name="Plant Biotechnol. Rep.">
        <title>Diversity and antifungal activity of endophytic bacteria associated with Panax ginseng seedlings.</title>
        <authorList>
            <person name="Park J.M."/>
            <person name="Hong C.E."/>
            <person name="Jo S.H."/>
        </authorList>
    </citation>
    <scope>NUCLEOTIDE SEQUENCE [LARGE SCALE GENOMIC DNA]</scope>
    <source>
        <strain evidence="14 15">PgKB20</strain>
    </source>
</reference>
<dbReference type="Proteomes" id="UP000325032">
    <property type="component" value="Chromosome"/>
</dbReference>
<dbReference type="AlphaFoldDB" id="A0A5C0WN40"/>
<dbReference type="InterPro" id="IPR001088">
    <property type="entry name" value="Glyco_hydro_4"/>
</dbReference>
<keyword evidence="5 12" id="KW-0520">NAD</keyword>
<sequence>MSKITFIGAGSTVFAKNILGDCLFAPALAGFEFALYDIDHNRLKESETMLSHLKANYGANVTIQSYHNRKEALKDAKYVINAIQVGGYRPSTVIDFEIPKKYGLRQTIADTVGIGGIFRSLRTIPVMLDFAKDMEEVCPNALLLNYTNPMATLTGTMLRYTQIQTVGLCHSVQVCTKDLFESLEMEHEGIEEKIAGINHMAWLLEVKRDGKDLYPEIKRRAKEKQQSRHHDMVRFELMDKFGYYVTESSEHNAEYHPYFIKSRYPELIGQFNIPLDEYPRRCEEQINNWNTMKHDLVGNTQITHTRSKEYGSRIIEAIETNIPFKFGGNVLNTGGLIDNLPEKACVEVPCVADRSGIMPCYVGEIPEQLAGLNRTNISSQLMTIEAAISGKKEHIYQAALLDPHTSAELSIDDIVNLCDDLIEAHGDRLPAYKEATQYSASSPSSN</sequence>
<name>A0A5C0WN40_BACIA</name>
<dbReference type="EMBL" id="CP043404">
    <property type="protein sequence ID" value="QEK65273.1"/>
    <property type="molecule type" value="Genomic_DNA"/>
</dbReference>
<keyword evidence="10" id="KW-0408">Iron</keyword>
<evidence type="ECO:0000256" key="5">
    <source>
        <dbReference type="ARBA" id="ARBA00023027"/>
    </source>
</evidence>
<dbReference type="CDD" id="cd05297">
    <property type="entry name" value="GH4_alpha_glucosidase_galactosidase"/>
    <property type="match status" value="1"/>
</dbReference>
<evidence type="ECO:0000256" key="1">
    <source>
        <dbReference type="ARBA" id="ARBA00001936"/>
    </source>
</evidence>
<comment type="similarity">
    <text evidence="2 12">Belongs to the glycosyl hydrolase 4 family.</text>
</comment>
<evidence type="ECO:0000313" key="14">
    <source>
        <dbReference type="EMBL" id="QEK65273.1"/>
    </source>
</evidence>
<dbReference type="PANTHER" id="PTHR32092">
    <property type="entry name" value="6-PHOSPHO-BETA-GLUCOSIDASE-RELATED"/>
    <property type="match status" value="1"/>
</dbReference>
<dbReference type="EC" id="3.2.1.22" evidence="14"/>
<dbReference type="GO" id="GO:0046872">
    <property type="term" value="F:metal ion binding"/>
    <property type="evidence" value="ECO:0007669"/>
    <property type="project" value="UniProtKB-KW"/>
</dbReference>
<keyword evidence="4 12" id="KW-0378">Hydrolase</keyword>
<dbReference type="Pfam" id="PF02056">
    <property type="entry name" value="Glyco_hydro_4"/>
    <property type="match status" value="1"/>
</dbReference>
<keyword evidence="3 10" id="KW-0479">Metal-binding</keyword>
<feature type="domain" description="Glycosyl hydrolase family 4 C-terminal" evidence="13">
    <location>
        <begin position="194"/>
        <end position="405"/>
    </location>
</feature>
<keyword evidence="8 12" id="KW-0326">Glycosidase</keyword>
<comment type="cofactor">
    <cofactor evidence="1">
        <name>Mn(2+)</name>
        <dbReference type="ChEBI" id="CHEBI:29035"/>
    </cofactor>
</comment>
<proteinExistence type="inferred from homology"/>
<evidence type="ECO:0000256" key="10">
    <source>
        <dbReference type="PIRSR" id="PIRSR601088-3"/>
    </source>
</evidence>
<dbReference type="NCBIfam" id="NF011657">
    <property type="entry name" value="PRK15076.1"/>
    <property type="match status" value="1"/>
</dbReference>
<evidence type="ECO:0000256" key="12">
    <source>
        <dbReference type="RuleBase" id="RU361152"/>
    </source>
</evidence>
<dbReference type="SUPFAM" id="SSF51735">
    <property type="entry name" value="NAD(P)-binding Rossmann-fold domains"/>
    <property type="match status" value="1"/>
</dbReference>
<accession>A0A5C0WN40</accession>
<feature type="binding site" evidence="9">
    <location>
        <position position="148"/>
    </location>
    <ligand>
        <name>substrate</name>
    </ligand>
</feature>
<dbReference type="InterPro" id="IPR053715">
    <property type="entry name" value="GH4_Enzyme_sf"/>
</dbReference>
<evidence type="ECO:0000256" key="9">
    <source>
        <dbReference type="PIRSR" id="PIRSR601088-2"/>
    </source>
</evidence>
<keyword evidence="10" id="KW-0170">Cobalt</keyword>
<dbReference type="Pfam" id="PF11975">
    <property type="entry name" value="Glyco_hydro_4C"/>
    <property type="match status" value="1"/>
</dbReference>
<dbReference type="PRINTS" id="PR00732">
    <property type="entry name" value="GLHYDRLASE4"/>
</dbReference>
<evidence type="ECO:0000256" key="4">
    <source>
        <dbReference type="ARBA" id="ARBA00022801"/>
    </source>
</evidence>
<evidence type="ECO:0000256" key="6">
    <source>
        <dbReference type="ARBA" id="ARBA00023211"/>
    </source>
</evidence>
<dbReference type="RefSeq" id="WP_149126593.1">
    <property type="nucleotide sequence ID" value="NZ_CP043404.1"/>
</dbReference>
<dbReference type="InterPro" id="IPR015955">
    <property type="entry name" value="Lactate_DH/Glyco_Ohase_4_C"/>
</dbReference>
<dbReference type="GeneID" id="61770287"/>
<organism evidence="14 15">
    <name type="scientific">Bacillus safensis</name>
    <dbReference type="NCBI Taxonomy" id="561879"/>
    <lineage>
        <taxon>Bacteria</taxon>
        <taxon>Bacillati</taxon>
        <taxon>Bacillota</taxon>
        <taxon>Bacilli</taxon>
        <taxon>Bacillales</taxon>
        <taxon>Bacillaceae</taxon>
        <taxon>Bacillus</taxon>
    </lineage>
</organism>
<keyword evidence="6 10" id="KW-0464">Manganese</keyword>
<evidence type="ECO:0000313" key="15">
    <source>
        <dbReference type="Proteomes" id="UP000325032"/>
    </source>
</evidence>
<evidence type="ECO:0000256" key="2">
    <source>
        <dbReference type="ARBA" id="ARBA00010141"/>
    </source>
</evidence>
<protein>
    <submittedName>
        <fullName evidence="14">Alpha-galactosidase</fullName>
        <ecNumber evidence="14">3.2.1.22</ecNumber>
    </submittedName>
</protein>